<evidence type="ECO:0000256" key="2">
    <source>
        <dbReference type="ARBA" id="ARBA00023125"/>
    </source>
</evidence>
<feature type="domain" description="HTH hxlR-type" evidence="4">
    <location>
        <begin position="9"/>
        <end position="107"/>
    </location>
</feature>
<evidence type="ECO:0000313" key="6">
    <source>
        <dbReference type="Proteomes" id="UP000010523"/>
    </source>
</evidence>
<evidence type="ECO:0000259" key="4">
    <source>
        <dbReference type="PROSITE" id="PS51118"/>
    </source>
</evidence>
<sequence>MKNTYHLPCNIAQSLNIIGDRWTLLIVHEILLGHTTFNEIKKSLDGISSNLLSDRLKYLEETGLVTSTLYSEHPPRYRYTLTESGKDLEDVFNALILWGRNHLKKCYKKIVHQSCQHEIEIAYYCPHCEKNVDDLVVAEIEFNERKPLSSY</sequence>
<dbReference type="PROSITE" id="PS51118">
    <property type="entry name" value="HTH_HXLR"/>
    <property type="match status" value="1"/>
</dbReference>
<proteinExistence type="predicted"/>
<keyword evidence="1" id="KW-0805">Transcription regulation</keyword>
<dbReference type="AlphaFoldDB" id="I3DVC5"/>
<evidence type="ECO:0000256" key="1">
    <source>
        <dbReference type="ARBA" id="ARBA00023015"/>
    </source>
</evidence>
<keyword evidence="6" id="KW-1185">Reference proteome</keyword>
<dbReference type="EMBL" id="AFEU01000003">
    <property type="protein sequence ID" value="EIJ78196.1"/>
    <property type="molecule type" value="Genomic_DNA"/>
</dbReference>
<evidence type="ECO:0000256" key="3">
    <source>
        <dbReference type="ARBA" id="ARBA00023163"/>
    </source>
</evidence>
<dbReference type="PANTHER" id="PTHR33204">
    <property type="entry name" value="TRANSCRIPTIONAL REGULATOR, MARR FAMILY"/>
    <property type="match status" value="1"/>
</dbReference>
<dbReference type="InterPro" id="IPR036390">
    <property type="entry name" value="WH_DNA-bd_sf"/>
</dbReference>
<dbReference type="Gene3D" id="1.10.10.10">
    <property type="entry name" value="Winged helix-like DNA-binding domain superfamily/Winged helix DNA-binding domain"/>
    <property type="match status" value="1"/>
</dbReference>
<accession>I3DVC5</accession>
<protein>
    <submittedName>
        <fullName evidence="5">Transcriptional regulator, HxlR family protein</fullName>
    </submittedName>
</protein>
<gene>
    <name evidence="5" type="ORF">PB1_11569</name>
</gene>
<dbReference type="SUPFAM" id="SSF46785">
    <property type="entry name" value="Winged helix' DNA-binding domain"/>
    <property type="match status" value="1"/>
</dbReference>
<dbReference type="RefSeq" id="WP_004436470.1">
    <property type="nucleotide sequence ID" value="NZ_AFEU01000003.1"/>
</dbReference>
<dbReference type="InterPro" id="IPR002577">
    <property type="entry name" value="HTH_HxlR"/>
</dbReference>
<dbReference type="STRING" id="997296.PB1_11569"/>
<name>I3DVC5_BACMT</name>
<dbReference type="eggNOG" id="COG1733">
    <property type="taxonomic scope" value="Bacteria"/>
</dbReference>
<reference evidence="5 6" key="1">
    <citation type="journal article" date="2012" name="Appl. Environ. Microbiol.">
        <title>Genome Sequence of Thermotolerant Bacillus methanolicus: Features and Regulation Related to Methylotrophy and Production of L-Lysine and L-Glutamate from Methanol.</title>
        <authorList>
            <person name="Heggeset T.M."/>
            <person name="Krog A."/>
            <person name="Balzer S."/>
            <person name="Wentzel A."/>
            <person name="Ellingsen T.E."/>
            <person name="Brautaset T."/>
        </authorList>
    </citation>
    <scope>NUCLEOTIDE SEQUENCE [LARGE SCALE GENOMIC DNA]</scope>
    <source>
        <strain evidence="5 6">PB1</strain>
    </source>
</reference>
<dbReference type="OrthoDB" id="9791143at2"/>
<dbReference type="Proteomes" id="UP000010523">
    <property type="component" value="Unassembled WGS sequence"/>
</dbReference>
<organism evidence="5 6">
    <name type="scientific">Bacillus methanolicus PB1</name>
    <dbReference type="NCBI Taxonomy" id="997296"/>
    <lineage>
        <taxon>Bacteria</taxon>
        <taxon>Bacillati</taxon>
        <taxon>Bacillota</taxon>
        <taxon>Bacilli</taxon>
        <taxon>Bacillales</taxon>
        <taxon>Bacillaceae</taxon>
        <taxon>Bacillus</taxon>
    </lineage>
</organism>
<keyword evidence="2" id="KW-0238">DNA-binding</keyword>
<dbReference type="InterPro" id="IPR011991">
    <property type="entry name" value="ArsR-like_HTH"/>
</dbReference>
<dbReference type="InterPro" id="IPR036388">
    <property type="entry name" value="WH-like_DNA-bd_sf"/>
</dbReference>
<dbReference type="PATRIC" id="fig|997296.3.peg.2435"/>
<dbReference type="GO" id="GO:0003677">
    <property type="term" value="F:DNA binding"/>
    <property type="evidence" value="ECO:0007669"/>
    <property type="project" value="UniProtKB-KW"/>
</dbReference>
<dbReference type="PANTHER" id="PTHR33204:SF18">
    <property type="entry name" value="TRANSCRIPTIONAL REGULATORY PROTEIN"/>
    <property type="match status" value="1"/>
</dbReference>
<keyword evidence="3" id="KW-0804">Transcription</keyword>
<dbReference type="CDD" id="cd00090">
    <property type="entry name" value="HTH_ARSR"/>
    <property type="match status" value="1"/>
</dbReference>
<dbReference type="Pfam" id="PF01638">
    <property type="entry name" value="HxlR"/>
    <property type="match status" value="1"/>
</dbReference>
<evidence type="ECO:0000313" key="5">
    <source>
        <dbReference type="EMBL" id="EIJ78196.1"/>
    </source>
</evidence>
<comment type="caution">
    <text evidence="5">The sequence shown here is derived from an EMBL/GenBank/DDBJ whole genome shotgun (WGS) entry which is preliminary data.</text>
</comment>